<feature type="chain" id="PRO_5040947150" evidence="1">
    <location>
        <begin position="25"/>
        <end position="412"/>
    </location>
</feature>
<dbReference type="PANTHER" id="PTHR19328:SF75">
    <property type="entry name" value="ALDOSE SUGAR DEHYDROGENASE YLII"/>
    <property type="match status" value="1"/>
</dbReference>
<dbReference type="PANTHER" id="PTHR19328">
    <property type="entry name" value="HEDGEHOG-INTERACTING PROTEIN"/>
    <property type="match status" value="1"/>
</dbReference>
<comment type="caution">
    <text evidence="3">The sequence shown here is derived from an EMBL/GenBank/DDBJ whole genome shotgun (WGS) entry which is preliminary data.</text>
</comment>
<evidence type="ECO:0000313" key="4">
    <source>
        <dbReference type="Proteomes" id="UP001143370"/>
    </source>
</evidence>
<feature type="domain" description="Glucose/Sorbosone dehydrogenase" evidence="2">
    <location>
        <begin position="73"/>
        <end position="407"/>
    </location>
</feature>
<proteinExistence type="predicted"/>
<name>A0A9W6J584_9HYPH</name>
<dbReference type="Gene3D" id="2.120.10.30">
    <property type="entry name" value="TolB, C-terminal domain"/>
    <property type="match status" value="1"/>
</dbReference>
<dbReference type="Proteomes" id="UP001143370">
    <property type="component" value="Unassembled WGS sequence"/>
</dbReference>
<gene>
    <name evidence="3" type="ORF">GCM10017643_10670</name>
</gene>
<dbReference type="InterPro" id="IPR011041">
    <property type="entry name" value="Quinoprot_gluc/sorb_DH_b-prop"/>
</dbReference>
<dbReference type="Pfam" id="PF07995">
    <property type="entry name" value="GSDH"/>
    <property type="match status" value="1"/>
</dbReference>
<keyword evidence="4" id="KW-1185">Reference proteome</keyword>
<reference evidence="3" key="2">
    <citation type="submission" date="2023-01" db="EMBL/GenBank/DDBJ databases">
        <authorList>
            <person name="Sun Q."/>
            <person name="Evtushenko L."/>
        </authorList>
    </citation>
    <scope>NUCLEOTIDE SEQUENCE</scope>
    <source>
        <strain evidence="3">VKM B-2484</strain>
    </source>
</reference>
<feature type="signal peptide" evidence="1">
    <location>
        <begin position="1"/>
        <end position="24"/>
    </location>
</feature>
<dbReference type="InterPro" id="IPR012938">
    <property type="entry name" value="Glc/Sorbosone_DH"/>
</dbReference>
<dbReference type="SUPFAM" id="SSF50952">
    <property type="entry name" value="Soluble quinoprotein glucose dehydrogenase"/>
    <property type="match status" value="1"/>
</dbReference>
<dbReference type="EMBL" id="BSFJ01000005">
    <property type="protein sequence ID" value="GLK70952.1"/>
    <property type="molecule type" value="Genomic_DNA"/>
</dbReference>
<evidence type="ECO:0000256" key="1">
    <source>
        <dbReference type="SAM" id="SignalP"/>
    </source>
</evidence>
<evidence type="ECO:0000259" key="2">
    <source>
        <dbReference type="Pfam" id="PF07995"/>
    </source>
</evidence>
<dbReference type="InterPro" id="IPR011042">
    <property type="entry name" value="6-blade_b-propeller_TolB-like"/>
</dbReference>
<dbReference type="AlphaFoldDB" id="A0A9W6J584"/>
<evidence type="ECO:0000313" key="3">
    <source>
        <dbReference type="EMBL" id="GLK70952.1"/>
    </source>
</evidence>
<accession>A0A9W6J584</accession>
<reference evidence="3" key="1">
    <citation type="journal article" date="2014" name="Int. J. Syst. Evol. Microbiol.">
        <title>Complete genome sequence of Corynebacterium casei LMG S-19264T (=DSM 44701T), isolated from a smear-ripened cheese.</title>
        <authorList>
            <consortium name="US DOE Joint Genome Institute (JGI-PGF)"/>
            <person name="Walter F."/>
            <person name="Albersmeier A."/>
            <person name="Kalinowski J."/>
            <person name="Ruckert C."/>
        </authorList>
    </citation>
    <scope>NUCLEOTIDE SEQUENCE</scope>
    <source>
        <strain evidence="3">VKM B-2484</strain>
    </source>
</reference>
<organism evidence="3 4">
    <name type="scientific">Ancylobacter dichloromethanicus</name>
    <dbReference type="NCBI Taxonomy" id="518825"/>
    <lineage>
        <taxon>Bacteria</taxon>
        <taxon>Pseudomonadati</taxon>
        <taxon>Pseudomonadota</taxon>
        <taxon>Alphaproteobacteria</taxon>
        <taxon>Hyphomicrobiales</taxon>
        <taxon>Xanthobacteraceae</taxon>
        <taxon>Ancylobacter</taxon>
    </lineage>
</organism>
<protein>
    <submittedName>
        <fullName evidence="3">Dehydrogenase</fullName>
    </submittedName>
</protein>
<keyword evidence="1" id="KW-0732">Signal</keyword>
<sequence>MSPPIHTLVRVLAGVLARPPASFAGRLLASLVLVTCLAATPAAVPAAAQSLQAPVQVPSSIGPLSVETVAGGLRSPWGLAFLPDGRMLVTERPGALRIVSRSGTVSAPVAGVPPVFARGQGGLLDVALAPDFDSSRLIFLSYAEPREGASGTSVARGRLVEMGGDARLEDVEVIFRQSPAAGGSNHYGSRLVFARDGTLFVTLGDRYSQREQAQNLSNHIGKIVRITPDGTAPNDNPFRGRNGARPEIWSYGHRNVQGAALDPATGRLWTIEHGARGGDELNRPQAGRNYGWPVISYGRDYSGAKIGEGTEKPGMEQPVKYWDPSFAPSGLAFYTGTLMPEWKGDLFAGGLAGTRLVRLRLDAARERVTGEEVLLGGLNARIRDVRQGPDDALWLLTDDPSNGRLLRVAPAD</sequence>